<feature type="domain" description="USP" evidence="2">
    <location>
        <begin position="134"/>
        <end position="382"/>
    </location>
</feature>
<dbReference type="Proteomes" id="UP001642409">
    <property type="component" value="Unassembled WGS sequence"/>
</dbReference>
<gene>
    <name evidence="3" type="ORF">HINF_LOCUS9443</name>
</gene>
<evidence type="ECO:0000313" key="4">
    <source>
        <dbReference type="Proteomes" id="UP001642409"/>
    </source>
</evidence>
<dbReference type="InterPro" id="IPR050164">
    <property type="entry name" value="Peptidase_C19"/>
</dbReference>
<dbReference type="Gene3D" id="3.90.70.10">
    <property type="entry name" value="Cysteine proteinases"/>
    <property type="match status" value="1"/>
</dbReference>
<protein>
    <submittedName>
        <fullName evidence="3">Ubiquitin_carboxyl-terminal hydrolase family protein</fullName>
    </submittedName>
</protein>
<keyword evidence="3" id="KW-0378">Hydrolase</keyword>
<feature type="region of interest" description="Disordered" evidence="1">
    <location>
        <begin position="30"/>
        <end position="55"/>
    </location>
</feature>
<dbReference type="SUPFAM" id="SSF54001">
    <property type="entry name" value="Cysteine proteinases"/>
    <property type="match status" value="1"/>
</dbReference>
<evidence type="ECO:0000259" key="2">
    <source>
        <dbReference type="PROSITE" id="PS50235"/>
    </source>
</evidence>
<dbReference type="PROSITE" id="PS50235">
    <property type="entry name" value="USP_3"/>
    <property type="match status" value="1"/>
</dbReference>
<keyword evidence="4" id="KW-1185">Reference proteome</keyword>
<evidence type="ECO:0000313" key="3">
    <source>
        <dbReference type="EMBL" id="CAL5986510.1"/>
    </source>
</evidence>
<dbReference type="GO" id="GO:0016787">
    <property type="term" value="F:hydrolase activity"/>
    <property type="evidence" value="ECO:0007669"/>
    <property type="project" value="UniProtKB-KW"/>
</dbReference>
<reference evidence="3 4" key="1">
    <citation type="submission" date="2024-07" db="EMBL/GenBank/DDBJ databases">
        <authorList>
            <person name="Akdeniz Z."/>
        </authorList>
    </citation>
    <scope>NUCLEOTIDE SEQUENCE [LARGE SCALE GENOMIC DNA]</scope>
</reference>
<sequence length="382" mass="44130">MQNEDQSFSEFKFKYQKPFEQMEFNTSTKMCNPSSQNNIPNYEPPKFGGEEPPNGLSSQHNIRYNDICQILMNKNLEMDTFLMESNKIFEKNKTIVSQLIQEQQQQFQQFNLELKQLRTCIIKLTYNKILSEHRGLDPLLTKNTSMLNALLQSIYNTEAGCNAILRGPNESEVIERIEKASELEPIDKDDQSVVSALQLIFLRMQYSQKPSISTLKFCKAMGIDTGKQEDANELMKNLLGKLEKASKAHDAKNNFEYTLEVYKETFEGQTGSTVRCLQCQNESQTQKPLTDLMMPVEEDFFKCFAAMVEQHEDLECKKCKGRQVQYFNVQSAPDLLCMTLQRLQRNEQGKEVKFPIFLDLEFIQNCNALELGKDKSVAERQS</sequence>
<name>A0ABP1H5E1_9EUKA</name>
<dbReference type="EMBL" id="CAXDID020000020">
    <property type="protein sequence ID" value="CAL5986510.1"/>
    <property type="molecule type" value="Genomic_DNA"/>
</dbReference>
<dbReference type="InterPro" id="IPR038765">
    <property type="entry name" value="Papain-like_cys_pep_sf"/>
</dbReference>
<accession>A0ABP1H5E1</accession>
<comment type="caution">
    <text evidence="3">The sequence shown here is derived from an EMBL/GenBank/DDBJ whole genome shotgun (WGS) entry which is preliminary data.</text>
</comment>
<dbReference type="InterPro" id="IPR028889">
    <property type="entry name" value="USP"/>
</dbReference>
<dbReference type="PANTHER" id="PTHR24006">
    <property type="entry name" value="UBIQUITIN CARBOXYL-TERMINAL HYDROLASE"/>
    <property type="match status" value="1"/>
</dbReference>
<organism evidence="3 4">
    <name type="scientific">Hexamita inflata</name>
    <dbReference type="NCBI Taxonomy" id="28002"/>
    <lineage>
        <taxon>Eukaryota</taxon>
        <taxon>Metamonada</taxon>
        <taxon>Diplomonadida</taxon>
        <taxon>Hexamitidae</taxon>
        <taxon>Hexamitinae</taxon>
        <taxon>Hexamita</taxon>
    </lineage>
</organism>
<dbReference type="InterPro" id="IPR001394">
    <property type="entry name" value="Peptidase_C19_UCH"/>
</dbReference>
<evidence type="ECO:0000256" key="1">
    <source>
        <dbReference type="SAM" id="MobiDB-lite"/>
    </source>
</evidence>
<feature type="compositionally biased region" description="Polar residues" evidence="1">
    <location>
        <begin position="30"/>
        <end position="40"/>
    </location>
</feature>
<dbReference type="Pfam" id="PF00443">
    <property type="entry name" value="UCH"/>
    <property type="match status" value="1"/>
</dbReference>
<proteinExistence type="predicted"/>